<dbReference type="AlphaFoldDB" id="A0A2J6WLY6"/>
<comment type="caution">
    <text evidence="1">The sequence shown here is derived from an EMBL/GenBank/DDBJ whole genome shotgun (WGS) entry which is preliminary data.</text>
</comment>
<gene>
    <name evidence="1" type="ORF">C0187_03975</name>
</gene>
<accession>A0A2J6WLY6</accession>
<protein>
    <submittedName>
        <fullName evidence="1">Uncharacterized protein</fullName>
    </submittedName>
</protein>
<dbReference type="EMBL" id="PNIN01000041">
    <property type="protein sequence ID" value="PMP71412.1"/>
    <property type="molecule type" value="Genomic_DNA"/>
</dbReference>
<sequence length="128" mass="14348">MKKYILGLFFLMLSVFNITGCVPVAVVAGAGVTYSVTADAVSDSIDRPKEILIEKFIQTIKKDGALVIYSSIAEGSVRAEKGSYKYYFDAKEVNEKITKFTIRARKGYNTIPDKEESIRIYNLFKKSL</sequence>
<evidence type="ECO:0000313" key="1">
    <source>
        <dbReference type="EMBL" id="PMP71412.1"/>
    </source>
</evidence>
<organism evidence="1 2">
    <name type="scientific">Calditerrivibrio nitroreducens</name>
    <dbReference type="NCBI Taxonomy" id="477976"/>
    <lineage>
        <taxon>Bacteria</taxon>
        <taxon>Pseudomonadati</taxon>
        <taxon>Deferribacterota</taxon>
        <taxon>Deferribacteres</taxon>
        <taxon>Deferribacterales</taxon>
        <taxon>Calditerrivibrionaceae</taxon>
    </lineage>
</organism>
<dbReference type="RefSeq" id="WP_424605522.1">
    <property type="nucleotide sequence ID" value="NZ_JBNAVA010000005.1"/>
</dbReference>
<name>A0A2J6WLY6_9BACT</name>
<evidence type="ECO:0000313" key="2">
    <source>
        <dbReference type="Proteomes" id="UP000242881"/>
    </source>
</evidence>
<reference evidence="1 2" key="1">
    <citation type="submission" date="2018-01" db="EMBL/GenBank/DDBJ databases">
        <title>Metagenomic assembled genomes from two thermal pools in the Uzon Caldera, Kamchatka, Russia.</title>
        <authorList>
            <person name="Wilkins L."/>
            <person name="Ettinger C."/>
        </authorList>
    </citation>
    <scope>NUCLEOTIDE SEQUENCE [LARGE SCALE GENOMIC DNA]</scope>
    <source>
        <strain evidence="1">ZAV-05</strain>
    </source>
</reference>
<proteinExistence type="predicted"/>
<dbReference type="Proteomes" id="UP000242881">
    <property type="component" value="Unassembled WGS sequence"/>
</dbReference>